<keyword evidence="1" id="KW-0812">Transmembrane</keyword>
<dbReference type="EMBL" id="FN563149">
    <property type="protein sequence ID" value="CBH47381.1"/>
    <property type="molecule type" value="Genomic_DNA"/>
</dbReference>
<organism evidence="2">
    <name type="scientific">Rhodococcus hoagii (strain 103S)</name>
    <name type="common">Rhodococcus equi</name>
    <dbReference type="NCBI Taxonomy" id="685727"/>
    <lineage>
        <taxon>Bacteria</taxon>
        <taxon>Bacillati</taxon>
        <taxon>Actinomycetota</taxon>
        <taxon>Actinomycetes</taxon>
        <taxon>Mycobacteriales</taxon>
        <taxon>Nocardiaceae</taxon>
        <taxon>Prescottella</taxon>
    </lineage>
</organism>
<name>A0A3S5Y4E9_RHOH1</name>
<proteinExistence type="predicted"/>
<sequence>MMSSTPSPDRYGTARRRSGPLPWGKLLLTGLVVLAGIGIAYIGYTKFAVKDVEGKQIAFDIVDDRTMNIQFTVTRDNPSEPAVCIIRTRSKDGSETGRREVYVAPSDSDTVEITAPVYASKPPAMGDLYGCSTNVPDYLRAG</sequence>
<feature type="transmembrane region" description="Helical" evidence="1">
    <location>
        <begin position="21"/>
        <end position="44"/>
    </location>
</feature>
<accession>A0A3S5Y4E9</accession>
<dbReference type="AlphaFoldDB" id="A0A3S5Y4E9"/>
<dbReference type="Proteomes" id="UP001154400">
    <property type="component" value="Chromosome"/>
</dbReference>
<protein>
    <submittedName>
        <fullName evidence="2">Membrane protein</fullName>
    </submittedName>
</protein>
<keyword evidence="1" id="KW-0472">Membrane</keyword>
<evidence type="ECO:0000313" key="2">
    <source>
        <dbReference type="EMBL" id="CBH47381.1"/>
    </source>
</evidence>
<keyword evidence="1" id="KW-1133">Transmembrane helix</keyword>
<dbReference type="Pfam" id="PF14155">
    <property type="entry name" value="DUF4307"/>
    <property type="match status" value="1"/>
</dbReference>
<dbReference type="KEGG" id="req:REQ_12880"/>
<gene>
    <name evidence="2" type="ordered locus">REQ_12880</name>
</gene>
<dbReference type="InterPro" id="IPR025443">
    <property type="entry name" value="DUF4307"/>
</dbReference>
<reference evidence="2" key="1">
    <citation type="journal article" date="2010" name="PLoS Genet.">
        <title>The genome of a pathogenic rhodococcus: cooptive virulence underpinned by key gene acquisitions.</title>
        <authorList>
            <person name="Letek M."/>
            <person name="Gonzalez P."/>
            <person name="Macarthur I."/>
            <person name="Rodriguez H."/>
            <person name="Freeman T.C."/>
            <person name="Valero-Rello A."/>
            <person name="Blanco M."/>
            <person name="Buckley T."/>
            <person name="Cherevach I."/>
            <person name="Fahey R."/>
            <person name="Hapeshi A."/>
            <person name="Holdstock J."/>
            <person name="Leadon D."/>
            <person name="Navas J."/>
            <person name="Ocampo A."/>
            <person name="Quail M.A."/>
            <person name="Sanders M."/>
            <person name="Scortti M.M."/>
            <person name="Prescott J.F."/>
            <person name="Fogarty U."/>
            <person name="Meijer W.G."/>
            <person name="Parkhill J."/>
            <person name="Bentley S.D."/>
            <person name="Vazquez-Boland J.A."/>
        </authorList>
    </citation>
    <scope>NUCLEOTIDE SEQUENCE [LARGE SCALE GENOMIC DNA]</scope>
    <source>
        <strain evidence="2 3">103S</strain>
    </source>
</reference>
<evidence type="ECO:0000256" key="1">
    <source>
        <dbReference type="SAM" id="Phobius"/>
    </source>
</evidence>
<evidence type="ECO:0000313" key="3">
    <source>
        <dbReference type="Proteomes" id="UP000006892"/>
    </source>
</evidence>